<feature type="domain" description="DUF1553" evidence="3">
    <location>
        <begin position="517"/>
        <end position="756"/>
    </location>
</feature>
<sequence>MRFLPSILALLHGLLFSGLSLVVSLDAAEIVDGPPSFAPEQIEFFETQIRPLLVQHCFDCHSTDAPEPEAGLYVDSREGVLRGGESGAAVVPGKPSESLLIQSVNYEASEMPPDRKLDQRQIDALTKWVEMGAPWPQVTSSPGVPIATGTDWSSFDWASARQSHWAWQPVQRPEIPMVDPNFVVNPIDNFIVARRIAAGLEAVATAEPEILVRRIYIDLIGVPPTPAQVQTFVESATVNRQNAVESLVDELLASPMYGQRWSRHWLDVARYSDGQGGFLDNKPLDAAWRYRDWVVDALNQDMPINEFIRLQIAGDQNGEYSEAIATGFFALGPTYRSDGGDPDSVAQAKGETLDDRIDTLTRGLLGITGACARCHDHKFDPIPQQDYYSLAGVFNNTAVRDMPLAADDVVKRFDDHQRKVNELQKQLNQLNKKIKDDKRDATAEEQSQLDEWQAKLAELKQNAPPGYEIAHTLHDTGDGDMKVALRGNLRRTGDVAPRRFLRLLSGEESDRFTNGSGRAELAAAIVDPENPLTVRVFVNRVWMHHFGAGLVRTPSNFGTLGEPPTHPELLDCMASEFISGGWSLKSLHRQIMTSASYQLSSTFDEQAFKADGDNRLLWRMSPRRMDVEAWRDSLLAVTGELDTSLGGPSIADVTQNKRRTLYAKVSRNGDVFESDRFLRRFDFPLMRATVAQRPSSIVPQQYLFLMNSRFMVERAKSLVSLLATENESDVARIEHAYDLLYCRSPEPMELQLGLQFLSSPEDANPLSRWDRYAQVLLSSNEFMFVR</sequence>
<protein>
    <submittedName>
        <fullName evidence="5">PSD1 and planctomycete cytochrome C domain-containing protein</fullName>
    </submittedName>
</protein>
<evidence type="ECO:0000259" key="4">
    <source>
        <dbReference type="Pfam" id="PF07635"/>
    </source>
</evidence>
<dbReference type="RefSeq" id="WP_345324763.1">
    <property type="nucleotide sequence ID" value="NZ_BAABGA010000048.1"/>
</dbReference>
<dbReference type="Proteomes" id="UP001500840">
    <property type="component" value="Unassembled WGS sequence"/>
</dbReference>
<dbReference type="PANTHER" id="PTHR35889:SF3">
    <property type="entry name" value="F-BOX DOMAIN-CONTAINING PROTEIN"/>
    <property type="match status" value="1"/>
</dbReference>
<keyword evidence="6" id="KW-1185">Reference proteome</keyword>
<feature type="domain" description="DUF1549" evidence="2">
    <location>
        <begin position="186"/>
        <end position="397"/>
    </location>
</feature>
<name>A0ABP8N3Y6_9BACT</name>
<evidence type="ECO:0000259" key="3">
    <source>
        <dbReference type="Pfam" id="PF07587"/>
    </source>
</evidence>
<dbReference type="PANTHER" id="PTHR35889">
    <property type="entry name" value="CYCLOINULO-OLIGOSACCHARIDE FRUCTANOTRANSFERASE-RELATED"/>
    <property type="match status" value="1"/>
</dbReference>
<comment type="caution">
    <text evidence="5">The sequence shown here is derived from an EMBL/GenBank/DDBJ whole genome shotgun (WGS) entry which is preliminary data.</text>
</comment>
<proteinExistence type="predicted"/>
<dbReference type="Pfam" id="PF07635">
    <property type="entry name" value="PSCyt1"/>
    <property type="match status" value="1"/>
</dbReference>
<evidence type="ECO:0000256" key="1">
    <source>
        <dbReference type="SAM" id="Coils"/>
    </source>
</evidence>
<keyword evidence="1" id="KW-0175">Coiled coil</keyword>
<dbReference type="InterPro" id="IPR011444">
    <property type="entry name" value="DUF1549"/>
</dbReference>
<dbReference type="Pfam" id="PF07583">
    <property type="entry name" value="PSCyt2"/>
    <property type="match status" value="1"/>
</dbReference>
<feature type="domain" description="Cytochrome C Planctomycete-type" evidence="4">
    <location>
        <begin position="57"/>
        <end position="114"/>
    </location>
</feature>
<dbReference type="InterPro" id="IPR022655">
    <property type="entry name" value="DUF1553"/>
</dbReference>
<evidence type="ECO:0000313" key="5">
    <source>
        <dbReference type="EMBL" id="GAA4459560.1"/>
    </source>
</evidence>
<accession>A0ABP8N3Y6</accession>
<dbReference type="Pfam" id="PF07587">
    <property type="entry name" value="PSD1"/>
    <property type="match status" value="1"/>
</dbReference>
<reference evidence="6" key="1">
    <citation type="journal article" date="2019" name="Int. J. Syst. Evol. Microbiol.">
        <title>The Global Catalogue of Microorganisms (GCM) 10K type strain sequencing project: providing services to taxonomists for standard genome sequencing and annotation.</title>
        <authorList>
            <consortium name="The Broad Institute Genomics Platform"/>
            <consortium name="The Broad Institute Genome Sequencing Center for Infectious Disease"/>
            <person name="Wu L."/>
            <person name="Ma J."/>
        </authorList>
    </citation>
    <scope>NUCLEOTIDE SEQUENCE [LARGE SCALE GENOMIC DNA]</scope>
    <source>
        <strain evidence="6">JCM 17759</strain>
    </source>
</reference>
<evidence type="ECO:0000259" key="2">
    <source>
        <dbReference type="Pfam" id="PF07583"/>
    </source>
</evidence>
<organism evidence="5 6">
    <name type="scientific">Novipirellula rosea</name>
    <dbReference type="NCBI Taxonomy" id="1031540"/>
    <lineage>
        <taxon>Bacteria</taxon>
        <taxon>Pseudomonadati</taxon>
        <taxon>Planctomycetota</taxon>
        <taxon>Planctomycetia</taxon>
        <taxon>Pirellulales</taxon>
        <taxon>Pirellulaceae</taxon>
        <taxon>Novipirellula</taxon>
    </lineage>
</organism>
<dbReference type="InterPro" id="IPR011429">
    <property type="entry name" value="Cyt_c_Planctomycete-type"/>
</dbReference>
<dbReference type="EMBL" id="BAABGA010000048">
    <property type="protein sequence ID" value="GAA4459560.1"/>
    <property type="molecule type" value="Genomic_DNA"/>
</dbReference>
<feature type="coiled-coil region" evidence="1">
    <location>
        <begin position="406"/>
        <end position="462"/>
    </location>
</feature>
<evidence type="ECO:0000313" key="6">
    <source>
        <dbReference type="Proteomes" id="UP001500840"/>
    </source>
</evidence>
<gene>
    <name evidence="5" type="ORF">GCM10023156_39300</name>
</gene>